<evidence type="ECO:0008006" key="3">
    <source>
        <dbReference type="Google" id="ProtNLM"/>
    </source>
</evidence>
<name>A0A1E7JS04_9ACTN</name>
<organism evidence="1 2">
    <name type="scientific">Streptomyces abyssalis</name>
    <dbReference type="NCBI Taxonomy" id="933944"/>
    <lineage>
        <taxon>Bacteria</taxon>
        <taxon>Bacillati</taxon>
        <taxon>Actinomycetota</taxon>
        <taxon>Actinomycetes</taxon>
        <taxon>Kitasatosporales</taxon>
        <taxon>Streptomycetaceae</taxon>
        <taxon>Streptomyces</taxon>
    </lineage>
</organism>
<accession>A0A1E7JS04</accession>
<dbReference type="PATRIC" id="fig|933944.5.peg.1955"/>
<keyword evidence="2" id="KW-1185">Reference proteome</keyword>
<dbReference type="OrthoDB" id="7347529at2"/>
<dbReference type="Proteomes" id="UP000176087">
    <property type="component" value="Unassembled WGS sequence"/>
</dbReference>
<evidence type="ECO:0000313" key="2">
    <source>
        <dbReference type="Proteomes" id="UP000176087"/>
    </source>
</evidence>
<comment type="caution">
    <text evidence="1">The sequence shown here is derived from an EMBL/GenBank/DDBJ whole genome shotgun (WGS) entry which is preliminary data.</text>
</comment>
<dbReference type="SUPFAM" id="SSF159275">
    <property type="entry name" value="PA1994-like"/>
    <property type="match status" value="1"/>
</dbReference>
<evidence type="ECO:0000313" key="1">
    <source>
        <dbReference type="EMBL" id="OEU91626.1"/>
    </source>
</evidence>
<dbReference type="InterPro" id="IPR009467">
    <property type="entry name" value="Glycolipid-bd_prot_put"/>
</dbReference>
<protein>
    <recommendedName>
        <fullName evidence="3">Glycolipid-binding domain-containing protein</fullName>
    </recommendedName>
</protein>
<proteinExistence type="predicted"/>
<sequence>MDFRDPPKAAAWQHMKARSGFEVVYFQHAPSGDGWRVHGCTTALEDGTTWIVDYEIELDTDWATRTAHISGRSAAGHRTTSILTDGSGHWQIDGVVSTHLDGCRDIDLESSAMTNALPVRRLRLADGDRADAPAAYVRAADLSVERLDQTYELVRDKAGQQRYEYAAPAFGFNCRLAYDSAGLVRDYPGIAIRVT</sequence>
<reference evidence="1 2" key="1">
    <citation type="journal article" date="2016" name="Front. Microbiol.">
        <title>Comparative Genomics Analysis of Streptomyces Species Reveals Their Adaptation to the Marine Environment and Their Diversity at the Genomic Level.</title>
        <authorList>
            <person name="Tian X."/>
            <person name="Zhang Z."/>
            <person name="Yang T."/>
            <person name="Chen M."/>
            <person name="Li J."/>
            <person name="Chen F."/>
            <person name="Yang J."/>
            <person name="Li W."/>
            <person name="Zhang B."/>
            <person name="Zhang Z."/>
            <person name="Wu J."/>
            <person name="Zhang C."/>
            <person name="Long L."/>
            <person name="Xiao J."/>
        </authorList>
    </citation>
    <scope>NUCLEOTIDE SEQUENCE [LARGE SCALE GENOMIC DNA]</scope>
    <source>
        <strain evidence="1 2">SCSIO 10390</strain>
    </source>
</reference>
<dbReference type="Pfam" id="PF06475">
    <property type="entry name" value="Glycolipid_bind"/>
    <property type="match status" value="1"/>
</dbReference>
<dbReference type="STRING" id="933944.AN215_03590"/>
<dbReference type="AlphaFoldDB" id="A0A1E7JS04"/>
<dbReference type="EMBL" id="LJGT01000037">
    <property type="protein sequence ID" value="OEU91626.1"/>
    <property type="molecule type" value="Genomic_DNA"/>
</dbReference>
<dbReference type="RefSeq" id="WP_070010253.1">
    <property type="nucleotide sequence ID" value="NZ_LJGS01000038.1"/>
</dbReference>
<gene>
    <name evidence="1" type="ORF">AN215_03590</name>
</gene>